<sequence>MTDVIYAIQVAIAVLISLWIYDRLAKRWTATLGDDVVTGKVTSVGYVASEGGGYISVSYAYSVKGTRFYGAFNPSIWGVDGVSWKTSMYEVEDRMREEYPKGYEVRVFYFRGSPVEHWLHKAPSKWAIFWKAVWLPLVILVLTYIPLMFISLLIYLQLR</sequence>
<evidence type="ECO:0000313" key="2">
    <source>
        <dbReference type="EMBL" id="UZP75085.1"/>
    </source>
</evidence>
<proteinExistence type="predicted"/>
<keyword evidence="1" id="KW-1133">Transmembrane helix</keyword>
<feature type="transmembrane region" description="Helical" evidence="1">
    <location>
        <begin position="6"/>
        <end position="21"/>
    </location>
</feature>
<name>A0ABY6Q843_9GAMM</name>
<protein>
    <submittedName>
        <fullName evidence="2">DUF3592 domain-containing protein</fullName>
    </submittedName>
</protein>
<dbReference type="EMBL" id="CP036501">
    <property type="protein sequence ID" value="UZP75085.1"/>
    <property type="molecule type" value="Genomic_DNA"/>
</dbReference>
<keyword evidence="3" id="KW-1185">Reference proteome</keyword>
<organism evidence="2 3">
    <name type="scientific">Candidatus Paraluminiphilus aquimaris</name>
    <dbReference type="NCBI Taxonomy" id="2518994"/>
    <lineage>
        <taxon>Bacteria</taxon>
        <taxon>Pseudomonadati</taxon>
        <taxon>Pseudomonadota</taxon>
        <taxon>Gammaproteobacteria</taxon>
        <taxon>Cellvibrionales</taxon>
        <taxon>Halieaceae</taxon>
        <taxon>Candidatus Paraluminiphilus</taxon>
    </lineage>
</organism>
<feature type="transmembrane region" description="Helical" evidence="1">
    <location>
        <begin position="133"/>
        <end position="156"/>
    </location>
</feature>
<reference evidence="2 3" key="1">
    <citation type="submission" date="2019-02" db="EMBL/GenBank/DDBJ databases">
        <title>Halieaceae_genomes.</title>
        <authorList>
            <person name="Li S.-H."/>
        </authorList>
    </citation>
    <scope>NUCLEOTIDE SEQUENCE [LARGE SCALE GENOMIC DNA]</scope>
    <source>
        <strain evidence="2 3">JH123</strain>
    </source>
</reference>
<accession>A0ABY6Q843</accession>
<keyword evidence="1" id="KW-0812">Transmembrane</keyword>
<evidence type="ECO:0000313" key="3">
    <source>
        <dbReference type="Proteomes" id="UP001317963"/>
    </source>
</evidence>
<keyword evidence="1" id="KW-0472">Membrane</keyword>
<dbReference type="RefSeq" id="WP_279241557.1">
    <property type="nucleotide sequence ID" value="NZ_CP036501.1"/>
</dbReference>
<evidence type="ECO:0000256" key="1">
    <source>
        <dbReference type="SAM" id="Phobius"/>
    </source>
</evidence>
<gene>
    <name evidence="2" type="ORF">E0F26_10205</name>
</gene>
<dbReference type="Proteomes" id="UP001317963">
    <property type="component" value="Chromosome"/>
</dbReference>